<accession>A0A9W6VNZ2</accession>
<gene>
    <name evidence="1" type="ORF">Airi01_076100</name>
</gene>
<comment type="caution">
    <text evidence="1">The sequence shown here is derived from an EMBL/GenBank/DDBJ whole genome shotgun (WGS) entry which is preliminary data.</text>
</comment>
<dbReference type="EMBL" id="BSTJ01000011">
    <property type="protein sequence ID" value="GLY79343.1"/>
    <property type="molecule type" value="Genomic_DNA"/>
</dbReference>
<dbReference type="AlphaFoldDB" id="A0A9W6VNZ2"/>
<organism evidence="1 2">
    <name type="scientific">Actinoallomurus iriomotensis</name>
    <dbReference type="NCBI Taxonomy" id="478107"/>
    <lineage>
        <taxon>Bacteria</taxon>
        <taxon>Bacillati</taxon>
        <taxon>Actinomycetota</taxon>
        <taxon>Actinomycetes</taxon>
        <taxon>Streptosporangiales</taxon>
        <taxon>Thermomonosporaceae</taxon>
        <taxon>Actinoallomurus</taxon>
    </lineage>
</organism>
<reference evidence="1" key="1">
    <citation type="submission" date="2023-03" db="EMBL/GenBank/DDBJ databases">
        <title>Actinoallomurus iriomotensis NBRC 103681.</title>
        <authorList>
            <person name="Ichikawa N."/>
            <person name="Sato H."/>
            <person name="Tonouchi N."/>
        </authorList>
    </citation>
    <scope>NUCLEOTIDE SEQUENCE</scope>
    <source>
        <strain evidence="1">NBRC 103681</strain>
    </source>
</reference>
<evidence type="ECO:0000313" key="1">
    <source>
        <dbReference type="EMBL" id="GLY79343.1"/>
    </source>
</evidence>
<dbReference type="Proteomes" id="UP001165135">
    <property type="component" value="Unassembled WGS sequence"/>
</dbReference>
<protein>
    <submittedName>
        <fullName evidence="1">Uncharacterized protein</fullName>
    </submittedName>
</protein>
<name>A0A9W6VNZ2_9ACTN</name>
<proteinExistence type="predicted"/>
<evidence type="ECO:0000313" key="2">
    <source>
        <dbReference type="Proteomes" id="UP001165135"/>
    </source>
</evidence>
<sequence length="93" mass="10062">MCAVSCQECRNAADPSAETGTFHLVSCFMTDVGRLCQVTIMSAWLIGISSSETLVQFEDGGSRWRTPAWASRVLTQVTIISPSGRKAFSVPMS</sequence>